<name>A0A6H5HC93_9HEMI</name>
<keyword evidence="3" id="KW-1185">Reference proteome</keyword>
<gene>
    <name evidence="2" type="ORF">NTEN_LOCUS18810</name>
</gene>
<sequence length="89" mass="10019">MSARTRSLQFTVYGQFLWLGLSLDTLASAPSDTRANSAVFLRFGRSSGLDALVPFQFAIRNPNKRLRQLRKLLVEESALHQYPIPCSGY</sequence>
<evidence type="ECO:0008006" key="4">
    <source>
        <dbReference type="Google" id="ProtNLM"/>
    </source>
</evidence>
<dbReference type="Proteomes" id="UP000479000">
    <property type="component" value="Unassembled WGS sequence"/>
</dbReference>
<protein>
    <recommendedName>
        <fullName evidence="4">Secreted protein</fullName>
    </recommendedName>
</protein>
<organism evidence="2 3">
    <name type="scientific">Nesidiocoris tenuis</name>
    <dbReference type="NCBI Taxonomy" id="355587"/>
    <lineage>
        <taxon>Eukaryota</taxon>
        <taxon>Metazoa</taxon>
        <taxon>Ecdysozoa</taxon>
        <taxon>Arthropoda</taxon>
        <taxon>Hexapoda</taxon>
        <taxon>Insecta</taxon>
        <taxon>Pterygota</taxon>
        <taxon>Neoptera</taxon>
        <taxon>Paraneoptera</taxon>
        <taxon>Hemiptera</taxon>
        <taxon>Heteroptera</taxon>
        <taxon>Panheteroptera</taxon>
        <taxon>Cimicomorpha</taxon>
        <taxon>Miridae</taxon>
        <taxon>Dicyphina</taxon>
        <taxon>Nesidiocoris</taxon>
    </lineage>
</organism>
<keyword evidence="1" id="KW-0732">Signal</keyword>
<evidence type="ECO:0000313" key="2">
    <source>
        <dbReference type="EMBL" id="CAB0014377.1"/>
    </source>
</evidence>
<feature type="signal peptide" evidence="1">
    <location>
        <begin position="1"/>
        <end position="22"/>
    </location>
</feature>
<feature type="chain" id="PRO_5026099918" description="Secreted protein" evidence="1">
    <location>
        <begin position="23"/>
        <end position="89"/>
    </location>
</feature>
<proteinExistence type="predicted"/>
<feature type="non-terminal residue" evidence="2">
    <location>
        <position position="89"/>
    </location>
</feature>
<dbReference type="EMBL" id="CADCXU010027754">
    <property type="protein sequence ID" value="CAB0014377.1"/>
    <property type="molecule type" value="Genomic_DNA"/>
</dbReference>
<evidence type="ECO:0000313" key="3">
    <source>
        <dbReference type="Proteomes" id="UP000479000"/>
    </source>
</evidence>
<reference evidence="2 3" key="1">
    <citation type="submission" date="2020-02" db="EMBL/GenBank/DDBJ databases">
        <authorList>
            <person name="Ferguson B K."/>
        </authorList>
    </citation>
    <scope>NUCLEOTIDE SEQUENCE [LARGE SCALE GENOMIC DNA]</scope>
</reference>
<dbReference type="AlphaFoldDB" id="A0A6H5HC93"/>
<accession>A0A6H5HC93</accession>
<evidence type="ECO:0000256" key="1">
    <source>
        <dbReference type="SAM" id="SignalP"/>
    </source>
</evidence>